<comment type="caution">
    <text evidence="2">The sequence shown here is derived from an EMBL/GenBank/DDBJ whole genome shotgun (WGS) entry which is preliminary data.</text>
</comment>
<dbReference type="EMBL" id="BAAFST010000009">
    <property type="protein sequence ID" value="GAB1294205.1"/>
    <property type="molecule type" value="Genomic_DNA"/>
</dbReference>
<feature type="compositionally biased region" description="Basic and acidic residues" evidence="1">
    <location>
        <begin position="153"/>
        <end position="167"/>
    </location>
</feature>
<proteinExistence type="predicted"/>
<feature type="compositionally biased region" description="Basic and acidic residues" evidence="1">
    <location>
        <begin position="221"/>
        <end position="235"/>
    </location>
</feature>
<feature type="compositionally biased region" description="Basic and acidic residues" evidence="1">
    <location>
        <begin position="187"/>
        <end position="198"/>
    </location>
</feature>
<protein>
    <submittedName>
        <fullName evidence="2">Rho GTPase-activating protein 20</fullName>
    </submittedName>
</protein>
<name>A0ABQ0F4K4_APOSI</name>
<evidence type="ECO:0000313" key="3">
    <source>
        <dbReference type="Proteomes" id="UP001623349"/>
    </source>
</evidence>
<feature type="compositionally biased region" description="Polar residues" evidence="1">
    <location>
        <begin position="58"/>
        <end position="78"/>
    </location>
</feature>
<evidence type="ECO:0000313" key="2">
    <source>
        <dbReference type="EMBL" id="GAB1294205.1"/>
    </source>
</evidence>
<dbReference type="PANTHER" id="PTHR23179">
    <property type="entry name" value="T-CELL ACTIVATION RHO GTPASE ACTIVATING PROTEIN-RELATED"/>
    <property type="match status" value="1"/>
</dbReference>
<dbReference type="PANTHER" id="PTHR23179:SF28">
    <property type="entry name" value="RHO GTPASE-ACTIVATING PROTEIN 20"/>
    <property type="match status" value="1"/>
</dbReference>
<keyword evidence="3" id="KW-1185">Reference proteome</keyword>
<accession>A0ABQ0F4K4</accession>
<organism evidence="2 3">
    <name type="scientific">Apodemus speciosus</name>
    <name type="common">Large Japanese field mouse</name>
    <dbReference type="NCBI Taxonomy" id="105296"/>
    <lineage>
        <taxon>Eukaryota</taxon>
        <taxon>Metazoa</taxon>
        <taxon>Chordata</taxon>
        <taxon>Craniata</taxon>
        <taxon>Vertebrata</taxon>
        <taxon>Euteleostomi</taxon>
        <taxon>Mammalia</taxon>
        <taxon>Eutheria</taxon>
        <taxon>Euarchontoglires</taxon>
        <taxon>Glires</taxon>
        <taxon>Rodentia</taxon>
        <taxon>Myomorpha</taxon>
        <taxon>Muroidea</taxon>
        <taxon>Muridae</taxon>
        <taxon>Murinae</taxon>
        <taxon>Apodemus</taxon>
    </lineage>
</organism>
<evidence type="ECO:0000256" key="1">
    <source>
        <dbReference type="SAM" id="MobiDB-lite"/>
    </source>
</evidence>
<feature type="compositionally biased region" description="Low complexity" evidence="1">
    <location>
        <begin position="205"/>
        <end position="216"/>
    </location>
</feature>
<sequence>MGIEVGKSSGTHQSTEKVLPPRLNLCPRASYSSLSSPGTSPSGSSVSSQDSAFSQISEHSVFTPTETSSPIDCTFQAQRKQEDLSSDFDSPSLIPGMPGPSTGPASSHLAYLRKGSTEQPSQMHSVTLHPSAWLRSGLVTLKNWSLKKKTKASRPEDRKVCSLKEPLELPPCASGTPEADSLPESQDDIHLRVEEGPRQTDCGFSSSQDSGQHASSPFRLVESRLKPCRKLHEGEETGGQCPCEDPREGASSSLETAEDAANPGAEPTTICDDGGRHLTKDPYLQ</sequence>
<dbReference type="Proteomes" id="UP001623349">
    <property type="component" value="Unassembled WGS sequence"/>
</dbReference>
<feature type="compositionally biased region" description="Basic and acidic residues" evidence="1">
    <location>
        <begin position="273"/>
        <end position="285"/>
    </location>
</feature>
<feature type="region of interest" description="Disordered" evidence="1">
    <location>
        <begin position="146"/>
        <end position="285"/>
    </location>
</feature>
<reference evidence="2 3" key="1">
    <citation type="submission" date="2024-08" db="EMBL/GenBank/DDBJ databases">
        <title>The draft genome of Apodemus speciosus.</title>
        <authorList>
            <person name="Nabeshima K."/>
            <person name="Suzuki S."/>
            <person name="Onuma M."/>
        </authorList>
    </citation>
    <scope>NUCLEOTIDE SEQUENCE [LARGE SCALE GENOMIC DNA]</scope>
    <source>
        <strain evidence="2">IB14-021</strain>
    </source>
</reference>
<gene>
    <name evidence="2" type="ORF">APTSU1_000943800</name>
</gene>
<feature type="region of interest" description="Disordered" evidence="1">
    <location>
        <begin position="1"/>
        <end position="128"/>
    </location>
</feature>
<feature type="compositionally biased region" description="Low complexity" evidence="1">
    <location>
        <begin position="30"/>
        <end position="57"/>
    </location>
</feature>